<proteinExistence type="inferred from homology"/>
<dbReference type="InterPro" id="IPR018108">
    <property type="entry name" value="MCP_transmembrane"/>
</dbReference>
<dbReference type="PRINTS" id="PR00926">
    <property type="entry name" value="MITOCARRIER"/>
</dbReference>
<comment type="similarity">
    <text evidence="2">Belongs to the mitochondrial carrier (TC 2.A.29) family.</text>
</comment>
<keyword evidence="4 8" id="KW-0812">Transmembrane</keyword>
<dbReference type="InterPro" id="IPR023395">
    <property type="entry name" value="MCP_dom_sf"/>
</dbReference>
<dbReference type="SUPFAM" id="SSF103506">
    <property type="entry name" value="Mitochondrial carrier"/>
    <property type="match status" value="1"/>
</dbReference>
<keyword evidence="3" id="KW-0813">Transport</keyword>
<evidence type="ECO:0000313" key="11">
    <source>
        <dbReference type="Proteomes" id="UP000250275"/>
    </source>
</evidence>
<evidence type="ECO:0000256" key="7">
    <source>
        <dbReference type="ARBA" id="ARBA00023136"/>
    </source>
</evidence>
<dbReference type="CDD" id="cd23767">
    <property type="entry name" value="IQCD"/>
    <property type="match status" value="1"/>
</dbReference>
<protein>
    <submittedName>
        <fullName evidence="10">Mitochondrial 2-oxoglutarate/malate carrier protein</fullName>
    </submittedName>
</protein>
<dbReference type="Pfam" id="PF00153">
    <property type="entry name" value="Mito_carr"/>
    <property type="match status" value="3"/>
</dbReference>
<dbReference type="GO" id="GO:0016020">
    <property type="term" value="C:membrane"/>
    <property type="evidence" value="ECO:0007669"/>
    <property type="project" value="UniProtKB-SubCell"/>
</dbReference>
<evidence type="ECO:0000256" key="5">
    <source>
        <dbReference type="ARBA" id="ARBA00022737"/>
    </source>
</evidence>
<feature type="repeat" description="Solcar" evidence="8">
    <location>
        <begin position="1040"/>
        <end position="1126"/>
    </location>
</feature>
<organism evidence="10 11">
    <name type="scientific">Eufriesea mexicana</name>
    <dbReference type="NCBI Taxonomy" id="516756"/>
    <lineage>
        <taxon>Eukaryota</taxon>
        <taxon>Metazoa</taxon>
        <taxon>Ecdysozoa</taxon>
        <taxon>Arthropoda</taxon>
        <taxon>Hexapoda</taxon>
        <taxon>Insecta</taxon>
        <taxon>Pterygota</taxon>
        <taxon>Neoptera</taxon>
        <taxon>Endopterygota</taxon>
        <taxon>Hymenoptera</taxon>
        <taxon>Apocrita</taxon>
        <taxon>Aculeata</taxon>
        <taxon>Apoidea</taxon>
        <taxon>Anthophila</taxon>
        <taxon>Apidae</taxon>
        <taxon>Eufriesea</taxon>
    </lineage>
</organism>
<dbReference type="PROSITE" id="PS50920">
    <property type="entry name" value="SOLCAR"/>
    <property type="match status" value="3"/>
</dbReference>
<keyword evidence="11" id="KW-1185">Reference proteome</keyword>
<dbReference type="InterPro" id="IPR050391">
    <property type="entry name" value="Mito_Metabolite_Transporter"/>
</dbReference>
<keyword evidence="5" id="KW-0677">Repeat</keyword>
<comment type="subcellular location">
    <subcellularLocation>
        <location evidence="1">Membrane</location>
        <topology evidence="1">Multi-pass membrane protein</topology>
    </subcellularLocation>
</comment>
<dbReference type="PROSITE" id="PS50096">
    <property type="entry name" value="IQ"/>
    <property type="match status" value="1"/>
</dbReference>
<dbReference type="GO" id="GO:0055085">
    <property type="term" value="P:transmembrane transport"/>
    <property type="evidence" value="ECO:0007669"/>
    <property type="project" value="InterPro"/>
</dbReference>
<evidence type="ECO:0000259" key="9">
    <source>
        <dbReference type="Pfam" id="PF24923"/>
    </source>
</evidence>
<keyword evidence="6" id="KW-1133">Transmembrane helix</keyword>
<dbReference type="Proteomes" id="UP000250275">
    <property type="component" value="Unassembled WGS sequence"/>
</dbReference>
<evidence type="ECO:0000256" key="6">
    <source>
        <dbReference type="ARBA" id="ARBA00022989"/>
    </source>
</evidence>
<evidence type="ECO:0000313" key="10">
    <source>
        <dbReference type="EMBL" id="OAD60010.1"/>
    </source>
</evidence>
<evidence type="ECO:0000256" key="2">
    <source>
        <dbReference type="ARBA" id="ARBA00006375"/>
    </source>
</evidence>
<dbReference type="AlphaFoldDB" id="A0A310SSW5"/>
<dbReference type="EMBL" id="KQ760519">
    <property type="protein sequence ID" value="OAD60010.1"/>
    <property type="molecule type" value="Genomic_DNA"/>
</dbReference>
<evidence type="ECO:0000256" key="3">
    <source>
        <dbReference type="ARBA" id="ARBA00022448"/>
    </source>
</evidence>
<dbReference type="InterPro" id="IPR002067">
    <property type="entry name" value="MCP"/>
</dbReference>
<accession>A0A310SSW5</accession>
<feature type="repeat" description="Solcar" evidence="8">
    <location>
        <begin position="855"/>
        <end position="932"/>
    </location>
</feature>
<feature type="domain" description="IQCH-like ATP-grasp" evidence="9">
    <location>
        <begin position="575"/>
        <end position="836"/>
    </location>
</feature>
<gene>
    <name evidence="10" type="ORF">WN48_06709</name>
</gene>
<keyword evidence="7 8" id="KW-0472">Membrane</keyword>
<dbReference type="PANTHER" id="PTHR45618">
    <property type="entry name" value="MITOCHONDRIAL DICARBOXYLATE CARRIER-RELATED"/>
    <property type="match status" value="1"/>
</dbReference>
<feature type="repeat" description="Solcar" evidence="8">
    <location>
        <begin position="940"/>
        <end position="1031"/>
    </location>
</feature>
<sequence length="1136" mass="132159">MNHHHELLQTEELYYEFIDVIKSAIKAMQQQVYPIKKFLANRKKEIIKQSRLVRRRIDNTSIAEFTQIFYEYTLKEVMNIEQTFEEYLTRLNVDLLKATITRMQLPSYLSPEEMRRAHEMCYNIFDEKKDEVSCRCIWENKTTWDLDDTQDILVKPRKKARTEFDETDLKFIQEIIYLRTETFSLPKKRVDNRSGNEILTAPFNDKQRSSMRLVMKTTEFLHFLKQRETPSTFSSEHELSKLSTLKFIDGKFTTNDIWVKILDVHGNEYGSKWYLILCPQIEKIATRRAIPVLHLSPLATFYFISKITNFTTFHLTRTDLIKLLKHEKDAIWLNSWTLQFRMIDRKYVAATVIQTAWRGYWLRKRNWHSGRLYIAASLIWYYWISLKEKREMHRRYLKKMLVSLQCTRDLTLKLSKEYDELIQQPHVVLHLPSIGHPTELRQVFNPRMFAIYQNITILRICFVHNPNTEVVYILPVKPTRDLLMMYSDFIESISPDEDIAKRISFIALSQAEIFKNRALNVSRILHCSQGSFTDIKKKIAGKAAYFLPCVVDECDMRLSGSLNVPLMSPDMEMQRMFLNASNISEMIDNLGLLQPPHKKNITDYETLCMSLSELMVLHTEVSTWLIKLNYGTTSKQSGIFLINHISVPFMPILRREREKHGEYWEMQPSLREQFLQRMKKHIPRVIPNVIRLSKMYSTWDTFYEHIQKFGCLLQAIPAEKNPKTILSALLVPGKVTKQKPRWLGTADKFNLEATYSTTIYMLPQTSVDITKIQPTVNKFAKGMQDKGYFGYLGVDCYCYLHKQTEKLVVLLLNVFPYYSYSQSYIDWMKFAIGGNYKHDSMLLLINQDRVLPVHANFIIGGLSGAIGQTTTHPMDVTKVRMQISNTSLTTTIRNTLKELGIRGFYIGWSAGVLRQLTYTTTRLGIYNTIFDLCQGYFGRLNYPTMIAIGMFSGTVGSFVGTPADLVLIRMISDIQLPPQKRRNYRNAFTGLIDIWKTEGVVGLWRGAVATMTRAAITNGAQLGTYSRAKLMLEETNLFEEGILLSFCSAMISGLVMSVTSLPVDVVKTKLQNWNLPTKPPGIIKMIINTARTEGVPSLWRGFLPYYCRATPNAIVTMTCVDQFKRMYIKFFETELE</sequence>
<evidence type="ECO:0000256" key="1">
    <source>
        <dbReference type="ARBA" id="ARBA00004141"/>
    </source>
</evidence>
<evidence type="ECO:0000256" key="8">
    <source>
        <dbReference type="PROSITE-ProRule" id="PRU00282"/>
    </source>
</evidence>
<dbReference type="Pfam" id="PF24923">
    <property type="entry name" value="ATP-grasp_IQCH"/>
    <property type="match status" value="1"/>
</dbReference>
<dbReference type="Gene3D" id="1.50.40.10">
    <property type="entry name" value="Mitochondrial carrier domain"/>
    <property type="match status" value="1"/>
</dbReference>
<name>A0A310SSW5_9HYME</name>
<dbReference type="OrthoDB" id="2117703at2759"/>
<evidence type="ECO:0000256" key="4">
    <source>
        <dbReference type="ARBA" id="ARBA00022692"/>
    </source>
</evidence>
<dbReference type="InterPro" id="IPR056855">
    <property type="entry name" value="ATP-grasp_IQCH"/>
</dbReference>
<reference evidence="10 11" key="1">
    <citation type="submission" date="2015-07" db="EMBL/GenBank/DDBJ databases">
        <title>The genome of Eufriesea mexicana.</title>
        <authorList>
            <person name="Pan H."/>
            <person name="Kapheim K."/>
        </authorList>
    </citation>
    <scope>NUCLEOTIDE SEQUENCE [LARGE SCALE GENOMIC DNA]</scope>
    <source>
        <strain evidence="10">0111107269</strain>
        <tissue evidence="10">Whole body</tissue>
    </source>
</reference>